<keyword evidence="7 8" id="KW-0472">Membrane</keyword>
<evidence type="ECO:0000256" key="8">
    <source>
        <dbReference type="SAM" id="Phobius"/>
    </source>
</evidence>
<dbReference type="NCBIfam" id="TIGR02602">
    <property type="entry name" value="8TM_EpsH"/>
    <property type="match status" value="1"/>
</dbReference>
<dbReference type="InterPro" id="IPR026392">
    <property type="entry name" value="Exo/Archaeosortase_dom"/>
</dbReference>
<gene>
    <name evidence="9" type="ORF">NCWK1_5205</name>
</gene>
<dbReference type="Proteomes" id="UP000236527">
    <property type="component" value="Unassembled WGS sequence"/>
</dbReference>
<name>A0A2H6LQB7_9NOSO</name>
<evidence type="ECO:0000256" key="4">
    <source>
        <dbReference type="ARBA" id="ARBA00022692"/>
    </source>
</evidence>
<feature type="transmembrane region" description="Helical" evidence="8">
    <location>
        <begin position="79"/>
        <end position="98"/>
    </location>
</feature>
<proteinExistence type="predicted"/>
<dbReference type="RefSeq" id="WP_103126836.1">
    <property type="nucleotide sequence ID" value="NZ_DF978448.1"/>
</dbReference>
<keyword evidence="2" id="KW-1003">Cell membrane</keyword>
<feature type="transmembrane region" description="Helical" evidence="8">
    <location>
        <begin position="187"/>
        <end position="209"/>
    </location>
</feature>
<accession>A0A2H6LQB7</accession>
<dbReference type="Pfam" id="PF09721">
    <property type="entry name" value="Exosortase_EpsH"/>
    <property type="match status" value="1"/>
</dbReference>
<evidence type="ECO:0000256" key="3">
    <source>
        <dbReference type="ARBA" id="ARBA00022670"/>
    </source>
</evidence>
<sequence>MAIPQQIQIRSTQQLLSIAILGVLGLLYAPLLLHWLDGWLNKSISIEHEYFSHGIIGIPFAAYLSWLNRKQWQRLPDSTHPVGAFLLLIGGVFYLSGIADWVNLSLPIILAGLCLWFKGIVGLQLQGFPLVLVFLATPTFVPYLLVPYTLPLQSFIAGTAGFILNQIGMQVTVDEINIYVSGRIVEVAPYCAGLKMLFTTLYVSLMLLYWTGTLASRRISAWFICIAVVISITANIIRNTFLSYFHGTGNEAAFKWLHDSWGGDVYSACMLLLLVPLLNWMNSNFLVEPETVEPIDEQK</sequence>
<keyword evidence="3" id="KW-0645">Protease</keyword>
<evidence type="ECO:0000256" key="6">
    <source>
        <dbReference type="ARBA" id="ARBA00022989"/>
    </source>
</evidence>
<dbReference type="GO" id="GO:0005886">
    <property type="term" value="C:plasma membrane"/>
    <property type="evidence" value="ECO:0007669"/>
    <property type="project" value="UniProtKB-SubCell"/>
</dbReference>
<dbReference type="GO" id="GO:0006508">
    <property type="term" value="P:proteolysis"/>
    <property type="evidence" value="ECO:0007669"/>
    <property type="project" value="UniProtKB-KW"/>
</dbReference>
<evidence type="ECO:0000313" key="10">
    <source>
        <dbReference type="Proteomes" id="UP000236527"/>
    </source>
</evidence>
<dbReference type="InterPro" id="IPR019127">
    <property type="entry name" value="Exosortase"/>
</dbReference>
<keyword evidence="4 8" id="KW-0812">Transmembrane</keyword>
<keyword evidence="5" id="KW-0378">Hydrolase</keyword>
<dbReference type="NCBIfam" id="TIGR04178">
    <property type="entry name" value="exo_archaeo"/>
    <property type="match status" value="1"/>
</dbReference>
<dbReference type="EMBL" id="BDGE01000105">
    <property type="protein sequence ID" value="GBE95417.1"/>
    <property type="molecule type" value="Genomic_DNA"/>
</dbReference>
<dbReference type="AlphaFoldDB" id="A0A2H6LQB7"/>
<dbReference type="GO" id="GO:0008233">
    <property type="term" value="F:peptidase activity"/>
    <property type="evidence" value="ECO:0007669"/>
    <property type="project" value="UniProtKB-KW"/>
</dbReference>
<feature type="transmembrane region" description="Helical" evidence="8">
    <location>
        <begin position="15"/>
        <end position="35"/>
    </location>
</feature>
<dbReference type="InterPro" id="IPR013426">
    <property type="entry name" value="EpsH-like"/>
</dbReference>
<protein>
    <submittedName>
        <fullName evidence="9">Transmembrane protein EpsH</fullName>
    </submittedName>
</protein>
<dbReference type="NCBIfam" id="TIGR04156">
    <property type="entry name" value="cyanoexo_CrtB"/>
    <property type="match status" value="1"/>
</dbReference>
<comment type="subcellular location">
    <subcellularLocation>
        <location evidence="1">Cell membrane</location>
        <topology evidence="1">Multi-pass membrane protein</topology>
    </subcellularLocation>
</comment>
<feature type="transmembrane region" description="Helical" evidence="8">
    <location>
        <begin position="265"/>
        <end position="281"/>
    </location>
</feature>
<reference evidence="10" key="1">
    <citation type="journal article" date="2018" name="Genome Announc.">
        <title>Draft Genome Sequence of the Nitrogen-Fixing and Hormogonia-Inducing Cyanobacterium Nostoc cycadae Strain WK-1, Isolated from the Coralloid Roots of Cycas revoluta.</title>
        <authorList>
            <person name="Kanesaki Y."/>
            <person name="Hirose M."/>
            <person name="Hirose Y."/>
            <person name="Fujisawa T."/>
            <person name="Nakamura Y."/>
            <person name="Watanabe S."/>
            <person name="Matsunaga S."/>
            <person name="Uchida H."/>
            <person name="Murakami A."/>
        </authorList>
    </citation>
    <scope>NUCLEOTIDE SEQUENCE [LARGE SCALE GENOMIC DNA]</scope>
    <source>
        <strain evidence="10">WK-1</strain>
    </source>
</reference>
<evidence type="ECO:0000256" key="2">
    <source>
        <dbReference type="ARBA" id="ARBA00022475"/>
    </source>
</evidence>
<feature type="transmembrane region" description="Helical" evidence="8">
    <location>
        <begin position="50"/>
        <end position="67"/>
    </location>
</feature>
<feature type="transmembrane region" description="Helical" evidence="8">
    <location>
        <begin position="221"/>
        <end position="245"/>
    </location>
</feature>
<evidence type="ECO:0000256" key="7">
    <source>
        <dbReference type="ARBA" id="ARBA00023136"/>
    </source>
</evidence>
<evidence type="ECO:0000256" key="5">
    <source>
        <dbReference type="ARBA" id="ARBA00022801"/>
    </source>
</evidence>
<dbReference type="InterPro" id="IPR026492">
    <property type="entry name" value="Cyanoexo_CrtB"/>
</dbReference>
<feature type="transmembrane region" description="Helical" evidence="8">
    <location>
        <begin position="104"/>
        <end position="121"/>
    </location>
</feature>
<keyword evidence="10" id="KW-1185">Reference proteome</keyword>
<feature type="transmembrane region" description="Helical" evidence="8">
    <location>
        <begin position="128"/>
        <end position="146"/>
    </location>
</feature>
<evidence type="ECO:0000256" key="1">
    <source>
        <dbReference type="ARBA" id="ARBA00004651"/>
    </source>
</evidence>
<evidence type="ECO:0000313" key="9">
    <source>
        <dbReference type="EMBL" id="GBE95417.1"/>
    </source>
</evidence>
<keyword evidence="6 8" id="KW-1133">Transmembrane helix</keyword>
<organism evidence="9 10">
    <name type="scientific">Nostoc cycadae WK-1</name>
    <dbReference type="NCBI Taxonomy" id="1861711"/>
    <lineage>
        <taxon>Bacteria</taxon>
        <taxon>Bacillati</taxon>
        <taxon>Cyanobacteriota</taxon>
        <taxon>Cyanophyceae</taxon>
        <taxon>Nostocales</taxon>
        <taxon>Nostocaceae</taxon>
        <taxon>Nostoc</taxon>
    </lineage>
</organism>
<comment type="caution">
    <text evidence="9">The sequence shown here is derived from an EMBL/GenBank/DDBJ whole genome shotgun (WGS) entry which is preliminary data.</text>
</comment>